<evidence type="ECO:0000256" key="1">
    <source>
        <dbReference type="ARBA" id="ARBA00005486"/>
    </source>
</evidence>
<gene>
    <name evidence="4" type="ORF">SEV965_LOCUS3642</name>
</gene>
<dbReference type="InterPro" id="IPR016024">
    <property type="entry name" value="ARM-type_fold"/>
</dbReference>
<dbReference type="AlphaFoldDB" id="A0A813X905"/>
<evidence type="ECO:0000313" key="5">
    <source>
        <dbReference type="Proteomes" id="UP000663889"/>
    </source>
</evidence>
<accession>A0A813X905</accession>
<dbReference type="Pfam" id="PF21581">
    <property type="entry name" value="SCD"/>
    <property type="match status" value="1"/>
</dbReference>
<dbReference type="SUPFAM" id="SSF48371">
    <property type="entry name" value="ARM repeat"/>
    <property type="match status" value="1"/>
</dbReference>
<protein>
    <recommendedName>
        <fullName evidence="3">SCD domain-containing protein</fullName>
    </recommendedName>
</protein>
<organism evidence="4 5">
    <name type="scientific">Rotaria sordida</name>
    <dbReference type="NCBI Taxonomy" id="392033"/>
    <lineage>
        <taxon>Eukaryota</taxon>
        <taxon>Metazoa</taxon>
        <taxon>Spiralia</taxon>
        <taxon>Gnathifera</taxon>
        <taxon>Rotifera</taxon>
        <taxon>Eurotatoria</taxon>
        <taxon>Bdelloidea</taxon>
        <taxon>Philodinida</taxon>
        <taxon>Philodinidae</taxon>
        <taxon>Rotaria</taxon>
    </lineage>
</organism>
<dbReference type="InterPro" id="IPR013721">
    <property type="entry name" value="STAG"/>
</dbReference>
<proteinExistence type="inferred from homology"/>
<feature type="compositionally biased region" description="Acidic residues" evidence="2">
    <location>
        <begin position="34"/>
        <end position="46"/>
    </location>
</feature>
<dbReference type="GO" id="GO:0000785">
    <property type="term" value="C:chromatin"/>
    <property type="evidence" value="ECO:0007669"/>
    <property type="project" value="TreeGrafter"/>
</dbReference>
<dbReference type="InterPro" id="IPR020839">
    <property type="entry name" value="SCD"/>
</dbReference>
<dbReference type="InterPro" id="IPR056396">
    <property type="entry name" value="HEAT_SCC3-SA"/>
</dbReference>
<feature type="domain" description="SCD" evidence="3">
    <location>
        <begin position="321"/>
        <end position="406"/>
    </location>
</feature>
<dbReference type="InterPro" id="IPR039662">
    <property type="entry name" value="Cohesin_Scc3/SA"/>
</dbReference>
<sequence>MTLNGSTRSLRQHVQRSLGDDFVEPPSIISAMVNDDDDNDDDDGTEDFQLKAAPSKGRARGGGRQSRIGRKTNSTVNQVDDDSIETSSIRMTTGINNNNRTYVDQQSEEKGYFHHLLAGKTNIQVLVDQWIDSYQANRDEALIELMQFFLDSTGCKGKLSQTMYLKMEHVDMLRAMTEHFDEDTSEYPIIMSGLQYKKFRSSFSEFVILLIKQSSYSIIYDQYMIDNLVTLLTALSDSPVRAFRHTGTLAVLKVMTALVDIALTISIQKDQCQRQYEAERQKSSARRAADRLDTLTAKRKEFEGNENEIKSFMNFIFKGVFIHRYRDIVPDIRCLCMSELGEWMKSYPMVFLDDIYLKYIGWTLYDKVGDCRLRCLLALIPLFQTTDLVGKLELFTNRFKDRIVQMTVDCEYEVAVQAIKLLTAILKFSERILEDKDCENIYELVYHSHRQIAQAAGEFLNQKLFHKAEQPLNSSKKRSQNTAFMYLFVQFFIESELHEHATYLVDSMWDQHSMMKDWESLDDQHENCLIEIMVCCVREAATGEYPIGRGQPNRKLTMKEQKQKEDDKKILTDHFIGTLPPLLNKYIADADKLLNLLQIPLHFNYEIYTTTRRERDLDVYLNALSDIVQRHTTAENIMTVYKVSLFGLKPCDISSYNNNKILETSLQRQDSLISTTPPKLQLENTKETSSPLDTDYLNLVIKPLVTTNNSHSSTNNNTGHESSPIRLKIRETPRGRHYICISQTLLRTHTGDT</sequence>
<evidence type="ECO:0000313" key="4">
    <source>
        <dbReference type="EMBL" id="CAF0861491.1"/>
    </source>
</evidence>
<dbReference type="GO" id="GO:0005634">
    <property type="term" value="C:nucleus"/>
    <property type="evidence" value="ECO:0007669"/>
    <property type="project" value="TreeGrafter"/>
</dbReference>
<dbReference type="Pfam" id="PF08514">
    <property type="entry name" value="STAG"/>
    <property type="match status" value="1"/>
</dbReference>
<dbReference type="EMBL" id="CAJNOU010000095">
    <property type="protein sequence ID" value="CAF0861491.1"/>
    <property type="molecule type" value="Genomic_DNA"/>
</dbReference>
<comment type="caution">
    <text evidence="4">The sequence shown here is derived from an EMBL/GenBank/DDBJ whole genome shotgun (WGS) entry which is preliminary data.</text>
</comment>
<reference evidence="4" key="1">
    <citation type="submission" date="2021-02" db="EMBL/GenBank/DDBJ databases">
        <authorList>
            <person name="Nowell W R."/>
        </authorList>
    </citation>
    <scope>NUCLEOTIDE SEQUENCE</scope>
</reference>
<evidence type="ECO:0000259" key="3">
    <source>
        <dbReference type="PROSITE" id="PS51425"/>
    </source>
</evidence>
<comment type="similarity">
    <text evidence="1">Belongs to the SCC3 family.</text>
</comment>
<dbReference type="Pfam" id="PF24571">
    <property type="entry name" value="HEAT_SCC3-SA"/>
    <property type="match status" value="1"/>
</dbReference>
<dbReference type="GO" id="GO:0008278">
    <property type="term" value="C:cohesin complex"/>
    <property type="evidence" value="ECO:0007669"/>
    <property type="project" value="TreeGrafter"/>
</dbReference>
<dbReference type="Proteomes" id="UP000663889">
    <property type="component" value="Unassembled WGS sequence"/>
</dbReference>
<evidence type="ECO:0000256" key="2">
    <source>
        <dbReference type="SAM" id="MobiDB-lite"/>
    </source>
</evidence>
<name>A0A813X905_9BILA</name>
<feature type="region of interest" description="Disordered" evidence="2">
    <location>
        <begin position="1"/>
        <end position="85"/>
    </location>
</feature>
<dbReference type="GO" id="GO:0007062">
    <property type="term" value="P:sister chromatid cohesion"/>
    <property type="evidence" value="ECO:0007669"/>
    <property type="project" value="UniProtKB-ARBA"/>
</dbReference>
<dbReference type="GO" id="GO:0003682">
    <property type="term" value="F:chromatin binding"/>
    <property type="evidence" value="ECO:0007669"/>
    <property type="project" value="TreeGrafter"/>
</dbReference>
<dbReference type="PANTHER" id="PTHR11199:SF0">
    <property type="entry name" value="LD34181P-RELATED"/>
    <property type="match status" value="1"/>
</dbReference>
<dbReference type="PANTHER" id="PTHR11199">
    <property type="entry name" value="STROMAL ANTIGEN"/>
    <property type="match status" value="1"/>
</dbReference>
<dbReference type="PROSITE" id="PS51425">
    <property type="entry name" value="SCD"/>
    <property type="match status" value="1"/>
</dbReference>